<dbReference type="Pfam" id="PF00072">
    <property type="entry name" value="Response_reg"/>
    <property type="match status" value="1"/>
</dbReference>
<dbReference type="STRING" id="1802223.A2358_03940"/>
<evidence type="ECO:0000256" key="1">
    <source>
        <dbReference type="ARBA" id="ARBA00022553"/>
    </source>
</evidence>
<dbReference type="GO" id="GO:0000160">
    <property type="term" value="P:phosphorelay signal transduction system"/>
    <property type="evidence" value="ECO:0007669"/>
    <property type="project" value="InterPro"/>
</dbReference>
<evidence type="ECO:0000259" key="3">
    <source>
        <dbReference type="PROSITE" id="PS50110"/>
    </source>
</evidence>
<accession>A0A1G2IWD6</accession>
<dbReference type="CDD" id="cd17574">
    <property type="entry name" value="REC_OmpR"/>
    <property type="match status" value="1"/>
</dbReference>
<dbReference type="SUPFAM" id="SSF52172">
    <property type="entry name" value="CheY-like"/>
    <property type="match status" value="1"/>
</dbReference>
<dbReference type="PANTHER" id="PTHR44591">
    <property type="entry name" value="STRESS RESPONSE REGULATOR PROTEIN 1"/>
    <property type="match status" value="1"/>
</dbReference>
<dbReference type="InterPro" id="IPR050595">
    <property type="entry name" value="Bact_response_regulator"/>
</dbReference>
<dbReference type="PROSITE" id="PS50110">
    <property type="entry name" value="RESPONSE_REGULATORY"/>
    <property type="match status" value="1"/>
</dbReference>
<dbReference type="InterPro" id="IPR011006">
    <property type="entry name" value="CheY-like_superfamily"/>
</dbReference>
<dbReference type="SMART" id="SM00448">
    <property type="entry name" value="REC"/>
    <property type="match status" value="1"/>
</dbReference>
<comment type="caution">
    <text evidence="4">The sequence shown here is derived from an EMBL/GenBank/DDBJ whole genome shotgun (WGS) entry which is preliminary data.</text>
</comment>
<reference evidence="4 5" key="1">
    <citation type="journal article" date="2016" name="Nat. Commun.">
        <title>Thousands of microbial genomes shed light on interconnected biogeochemical processes in an aquifer system.</title>
        <authorList>
            <person name="Anantharaman K."/>
            <person name="Brown C.T."/>
            <person name="Hug L.A."/>
            <person name="Sharon I."/>
            <person name="Castelle C.J."/>
            <person name="Probst A.J."/>
            <person name="Thomas B.C."/>
            <person name="Singh A."/>
            <person name="Wilkins M.J."/>
            <person name="Karaoz U."/>
            <person name="Brodie E.L."/>
            <person name="Williams K.H."/>
            <person name="Hubbard S.S."/>
            <person name="Banfield J.F."/>
        </authorList>
    </citation>
    <scope>NUCLEOTIDE SEQUENCE [LARGE SCALE GENOMIC DNA]</scope>
</reference>
<evidence type="ECO:0000256" key="2">
    <source>
        <dbReference type="PROSITE-ProRule" id="PRU00169"/>
    </source>
</evidence>
<protein>
    <recommendedName>
        <fullName evidence="3">Response regulatory domain-containing protein</fullName>
    </recommendedName>
</protein>
<dbReference type="Proteomes" id="UP000178650">
    <property type="component" value="Unassembled WGS sequence"/>
</dbReference>
<proteinExistence type="predicted"/>
<sequence>MKVLIVEDEDALSDVVKEELRGHGYDAKVAPDGEEALRLAKSFKPSLILLDLILPKKGGLDVLAELKAEAELKAIPVIVLSNLAEDESIKKAFSIGAIDYFVKSQHSIYEVVEKVQKYLK</sequence>
<dbReference type="Gene3D" id="3.40.50.2300">
    <property type="match status" value="1"/>
</dbReference>
<evidence type="ECO:0000313" key="4">
    <source>
        <dbReference type="EMBL" id="OGZ79145.1"/>
    </source>
</evidence>
<name>A0A1G2IWD6_9BACT</name>
<gene>
    <name evidence="4" type="ORF">A2358_03940</name>
</gene>
<dbReference type="InterPro" id="IPR001789">
    <property type="entry name" value="Sig_transdc_resp-reg_receiver"/>
</dbReference>
<feature type="domain" description="Response regulatory" evidence="3">
    <location>
        <begin position="2"/>
        <end position="118"/>
    </location>
</feature>
<organism evidence="4 5">
    <name type="scientific">Candidatus Staskawiczbacteria bacterium RIFOXYB1_FULL_37_44</name>
    <dbReference type="NCBI Taxonomy" id="1802223"/>
    <lineage>
        <taxon>Bacteria</taxon>
        <taxon>Candidatus Staskawicziibacteriota</taxon>
    </lineage>
</organism>
<feature type="modified residue" description="4-aspartylphosphate" evidence="2">
    <location>
        <position position="51"/>
    </location>
</feature>
<keyword evidence="1 2" id="KW-0597">Phosphoprotein</keyword>
<dbReference type="AlphaFoldDB" id="A0A1G2IWD6"/>
<evidence type="ECO:0000313" key="5">
    <source>
        <dbReference type="Proteomes" id="UP000178650"/>
    </source>
</evidence>
<dbReference type="PANTHER" id="PTHR44591:SF3">
    <property type="entry name" value="RESPONSE REGULATORY DOMAIN-CONTAINING PROTEIN"/>
    <property type="match status" value="1"/>
</dbReference>
<dbReference type="EMBL" id="MHPJ01000009">
    <property type="protein sequence ID" value="OGZ79145.1"/>
    <property type="molecule type" value="Genomic_DNA"/>
</dbReference>